<dbReference type="InterPro" id="IPR011333">
    <property type="entry name" value="SKP1/BTB/POZ_sf"/>
</dbReference>
<reference evidence="3" key="1">
    <citation type="journal article" date="2022" name="Front. Genet.">
        <title>Chromosome-Scale Assembly of the Dendrobium nobile Genome Provides Insights Into the Molecular Mechanism of the Biosynthesis of the Medicinal Active Ingredient of Dendrobium.</title>
        <authorList>
            <person name="Xu Q."/>
            <person name="Niu S.-C."/>
            <person name="Li K.-L."/>
            <person name="Zheng P.-J."/>
            <person name="Zhang X.-J."/>
            <person name="Jia Y."/>
            <person name="Liu Y."/>
            <person name="Niu Y.-X."/>
            <person name="Yu L.-H."/>
            <person name="Chen D.-F."/>
            <person name="Zhang G.-Q."/>
        </authorList>
    </citation>
    <scope>NUCLEOTIDE SEQUENCE</scope>
    <source>
        <tissue evidence="3">Leaf</tissue>
    </source>
</reference>
<dbReference type="Pfam" id="PF00651">
    <property type="entry name" value="BTB"/>
    <property type="match status" value="1"/>
</dbReference>
<dbReference type="AlphaFoldDB" id="A0A8T3BYL5"/>
<accession>A0A8T3BYL5</accession>
<dbReference type="OrthoDB" id="775260at2759"/>
<dbReference type="PROSITE" id="PS50097">
    <property type="entry name" value="BTB"/>
    <property type="match status" value="1"/>
</dbReference>
<feature type="domain" description="BTB" evidence="2">
    <location>
        <begin position="76"/>
        <end position="124"/>
    </location>
</feature>
<comment type="caution">
    <text evidence="3">The sequence shown here is derived from an EMBL/GenBank/DDBJ whole genome shotgun (WGS) entry which is preliminary data.</text>
</comment>
<comment type="pathway">
    <text evidence="1">Protein modification; protein ubiquitination.</text>
</comment>
<proteinExistence type="predicted"/>
<dbReference type="EMBL" id="JAGYWB010000004">
    <property type="protein sequence ID" value="KAI0524442.1"/>
    <property type="molecule type" value="Genomic_DNA"/>
</dbReference>
<protein>
    <recommendedName>
        <fullName evidence="2">BTB domain-containing protein</fullName>
    </recommendedName>
</protein>
<dbReference type="Gene3D" id="3.30.710.10">
    <property type="entry name" value="Potassium Channel Kv1.1, Chain A"/>
    <property type="match status" value="1"/>
</dbReference>
<organism evidence="3 4">
    <name type="scientific">Dendrobium nobile</name>
    <name type="common">Orchid</name>
    <dbReference type="NCBI Taxonomy" id="94219"/>
    <lineage>
        <taxon>Eukaryota</taxon>
        <taxon>Viridiplantae</taxon>
        <taxon>Streptophyta</taxon>
        <taxon>Embryophyta</taxon>
        <taxon>Tracheophyta</taxon>
        <taxon>Spermatophyta</taxon>
        <taxon>Magnoliopsida</taxon>
        <taxon>Liliopsida</taxon>
        <taxon>Asparagales</taxon>
        <taxon>Orchidaceae</taxon>
        <taxon>Epidendroideae</taxon>
        <taxon>Malaxideae</taxon>
        <taxon>Dendrobiinae</taxon>
        <taxon>Dendrobium</taxon>
    </lineage>
</organism>
<dbReference type="InterPro" id="IPR000210">
    <property type="entry name" value="BTB/POZ_dom"/>
</dbReference>
<evidence type="ECO:0000259" key="2">
    <source>
        <dbReference type="PROSITE" id="PS50097"/>
    </source>
</evidence>
<evidence type="ECO:0000313" key="3">
    <source>
        <dbReference type="EMBL" id="KAI0524442.1"/>
    </source>
</evidence>
<sequence>MLGFRMGWRLRHSSWRRTASLDTRSFFHDSSHSSIFIHQFRWHLLLEVKDVVREEGFWQEEDAVSCTRDGVIYLRLSEKSCYFHSLLSGNFSESRLYHISIHWSMESILNVLQFIYGYQLIVTSTNFLNLLESVL</sequence>
<dbReference type="Proteomes" id="UP000829196">
    <property type="component" value="Unassembled WGS sequence"/>
</dbReference>
<gene>
    <name evidence="3" type="ORF">KFK09_003811</name>
</gene>
<keyword evidence="4" id="KW-1185">Reference proteome</keyword>
<evidence type="ECO:0000313" key="4">
    <source>
        <dbReference type="Proteomes" id="UP000829196"/>
    </source>
</evidence>
<evidence type="ECO:0000256" key="1">
    <source>
        <dbReference type="ARBA" id="ARBA00004906"/>
    </source>
</evidence>
<dbReference type="CDD" id="cd18186">
    <property type="entry name" value="BTB_POZ_ZBTB_KLHL-like"/>
    <property type="match status" value="1"/>
</dbReference>
<dbReference type="SUPFAM" id="SSF54695">
    <property type="entry name" value="POZ domain"/>
    <property type="match status" value="1"/>
</dbReference>
<name>A0A8T3BYL5_DENNO</name>